<dbReference type="InterPro" id="IPR038581">
    <property type="entry name" value="ODC_AZ_sf"/>
</dbReference>
<sequence length="225" mass="24790">MPALMNNGDNKIAQCLAPPPPSNFQIGIPDVPNGNITAPPPHQNQQTSITVVDESNNNNNSPPIFNSNRIFNHSNGSPLFNNSSKFFGQTPPPSNSISSSSIQLPINELSKHSIKEPVKITVKITLLDSIEVQWESLLINEILYVYISQPPTGNSKEAFIALLEFAEEELHCKTVVVYLDKQNPDRNVMIRLFNFIGFVLLPPDHPAIPANGSDDMVYLAYEISG</sequence>
<protein>
    <recommendedName>
        <fullName evidence="3">Ornithine decarboxylase antizyme</fullName>
    </recommendedName>
</protein>
<dbReference type="SUPFAM" id="SSF55729">
    <property type="entry name" value="Acyl-CoA N-acyltransferases (Nat)"/>
    <property type="match status" value="1"/>
</dbReference>
<gene>
    <name evidence="6" type="primary">LOC113794755</name>
</gene>
<evidence type="ECO:0000313" key="6">
    <source>
        <dbReference type="RefSeq" id="XP_027200688.1"/>
    </source>
</evidence>
<dbReference type="Pfam" id="PF02100">
    <property type="entry name" value="ODC_AZ"/>
    <property type="match status" value="1"/>
</dbReference>
<dbReference type="PANTHER" id="PTHR10279:SF10">
    <property type="entry name" value="ORNITHINE DECARBOXYLASE ANTIZYME"/>
    <property type="match status" value="1"/>
</dbReference>
<evidence type="ECO:0000256" key="1">
    <source>
        <dbReference type="ARBA" id="ARBA00008796"/>
    </source>
</evidence>
<dbReference type="AlphaFoldDB" id="A0A6P6Y5L3"/>
<reference evidence="6" key="1">
    <citation type="submission" date="2025-08" db="UniProtKB">
        <authorList>
            <consortium name="RefSeq"/>
        </authorList>
    </citation>
    <scope>IDENTIFICATION</scope>
    <source>
        <strain evidence="6">Airmid</strain>
    </source>
</reference>
<dbReference type="GO" id="GO:0045732">
    <property type="term" value="P:positive regulation of protein catabolic process"/>
    <property type="evidence" value="ECO:0007669"/>
    <property type="project" value="TreeGrafter"/>
</dbReference>
<dbReference type="GO" id="GO:0008073">
    <property type="term" value="F:ornithine decarboxylase inhibitor activity"/>
    <property type="evidence" value="ECO:0007669"/>
    <property type="project" value="InterPro"/>
</dbReference>
<dbReference type="PANTHER" id="PTHR10279">
    <property type="entry name" value="ORNITHINE DECARBOXYLASE ANTIZYME"/>
    <property type="match status" value="1"/>
</dbReference>
<proteinExistence type="inferred from homology"/>
<dbReference type="OMA" id="NPERNIM"/>
<dbReference type="GO" id="GO:0075523">
    <property type="term" value="P:viral translational frameshifting"/>
    <property type="evidence" value="ECO:0007669"/>
    <property type="project" value="UniProtKB-KW"/>
</dbReference>
<comment type="similarity">
    <text evidence="1">Belongs to the ODC antizyme family.</text>
</comment>
<comment type="subunit">
    <text evidence="2">Interacts with ODC1 and thereby sterically blocks ODC homodimerization.</text>
</comment>
<dbReference type="RefSeq" id="XP_027200688.1">
    <property type="nucleotide sequence ID" value="XM_027344887.1"/>
</dbReference>
<evidence type="ECO:0000256" key="4">
    <source>
        <dbReference type="ARBA" id="ARBA00022758"/>
    </source>
</evidence>
<dbReference type="OrthoDB" id="5959761at2759"/>
<evidence type="ECO:0000256" key="3">
    <source>
        <dbReference type="ARBA" id="ARBA00017712"/>
    </source>
</evidence>
<dbReference type="GO" id="GO:0005737">
    <property type="term" value="C:cytoplasm"/>
    <property type="evidence" value="ECO:0007669"/>
    <property type="project" value="TreeGrafter"/>
</dbReference>
<keyword evidence="5" id="KW-1185">Reference proteome</keyword>
<dbReference type="FunCoup" id="A0A6P6Y5L3">
    <property type="interactions" value="660"/>
</dbReference>
<accession>A0A6P6Y5L3</accession>
<organism evidence="5 6">
    <name type="scientific">Dermatophagoides pteronyssinus</name>
    <name type="common">European house dust mite</name>
    <dbReference type="NCBI Taxonomy" id="6956"/>
    <lineage>
        <taxon>Eukaryota</taxon>
        <taxon>Metazoa</taxon>
        <taxon>Ecdysozoa</taxon>
        <taxon>Arthropoda</taxon>
        <taxon>Chelicerata</taxon>
        <taxon>Arachnida</taxon>
        <taxon>Acari</taxon>
        <taxon>Acariformes</taxon>
        <taxon>Sarcoptiformes</taxon>
        <taxon>Astigmata</taxon>
        <taxon>Psoroptidia</taxon>
        <taxon>Analgoidea</taxon>
        <taxon>Pyroglyphidae</taxon>
        <taxon>Dermatophagoidinae</taxon>
        <taxon>Dermatophagoides</taxon>
    </lineage>
</organism>
<dbReference type="InterPro" id="IPR002993">
    <property type="entry name" value="ODC_AZ"/>
</dbReference>
<name>A0A6P6Y5L3_DERPT</name>
<evidence type="ECO:0000256" key="2">
    <source>
        <dbReference type="ARBA" id="ARBA00011836"/>
    </source>
</evidence>
<evidence type="ECO:0000313" key="5">
    <source>
        <dbReference type="Proteomes" id="UP000515146"/>
    </source>
</evidence>
<dbReference type="GO" id="GO:0005634">
    <property type="term" value="C:nucleus"/>
    <property type="evidence" value="ECO:0007669"/>
    <property type="project" value="TreeGrafter"/>
</dbReference>
<dbReference type="Gene3D" id="3.40.630.60">
    <property type="match status" value="1"/>
</dbReference>
<dbReference type="InParanoid" id="A0A6P6Y5L3"/>
<dbReference type="InterPro" id="IPR016181">
    <property type="entry name" value="Acyl_CoA_acyltransferase"/>
</dbReference>
<keyword evidence="4" id="KW-0688">Ribosomal frameshifting</keyword>
<dbReference type="KEGG" id="dpte:113794755"/>
<dbReference type="Proteomes" id="UP000515146">
    <property type="component" value="Unplaced"/>
</dbReference>